<reference evidence="1" key="1">
    <citation type="journal article" date="2014" name="Front. Microbiol.">
        <title>High frequency of phylogenetically diverse reductive dehalogenase-homologous genes in deep subseafloor sedimentary metagenomes.</title>
        <authorList>
            <person name="Kawai M."/>
            <person name="Futagami T."/>
            <person name="Toyoda A."/>
            <person name="Takaki Y."/>
            <person name="Nishi S."/>
            <person name="Hori S."/>
            <person name="Arai W."/>
            <person name="Tsubouchi T."/>
            <person name="Morono Y."/>
            <person name="Uchiyama I."/>
            <person name="Ito T."/>
            <person name="Fujiyama A."/>
            <person name="Inagaki F."/>
            <person name="Takami H."/>
        </authorList>
    </citation>
    <scope>NUCLEOTIDE SEQUENCE</scope>
    <source>
        <strain evidence="1">Expedition CK06-06</strain>
    </source>
</reference>
<dbReference type="PANTHER" id="PTHR43689:SF8">
    <property type="entry name" value="ALPHA_BETA-HYDROLASES SUPERFAMILY PROTEIN"/>
    <property type="match status" value="1"/>
</dbReference>
<evidence type="ECO:0008006" key="2">
    <source>
        <dbReference type="Google" id="ProtNLM"/>
    </source>
</evidence>
<dbReference type="SUPFAM" id="SSF53474">
    <property type="entry name" value="alpha/beta-Hydrolases"/>
    <property type="match status" value="1"/>
</dbReference>
<dbReference type="EMBL" id="BARW01032007">
    <property type="protein sequence ID" value="GAJ08558.1"/>
    <property type="molecule type" value="Genomic_DNA"/>
</dbReference>
<gene>
    <name evidence="1" type="ORF">S12H4_50760</name>
</gene>
<dbReference type="InterPro" id="IPR029058">
    <property type="entry name" value="AB_hydrolase_fold"/>
</dbReference>
<name>X1TT97_9ZZZZ</name>
<dbReference type="AlphaFoldDB" id="X1TT97"/>
<proteinExistence type="predicted"/>
<evidence type="ECO:0000313" key="1">
    <source>
        <dbReference type="EMBL" id="GAJ08558.1"/>
    </source>
</evidence>
<sequence length="64" mass="7513">MPILIVWGRHDKSISLDIGLRMHRILKGSRLEVLEESAHCPNYEQPEEFNQIVTRFLAGRKARR</sequence>
<dbReference type="PANTHER" id="PTHR43689">
    <property type="entry name" value="HYDROLASE"/>
    <property type="match status" value="1"/>
</dbReference>
<dbReference type="Gene3D" id="3.40.50.1820">
    <property type="entry name" value="alpha/beta hydrolase"/>
    <property type="match status" value="1"/>
</dbReference>
<organism evidence="1">
    <name type="scientific">marine sediment metagenome</name>
    <dbReference type="NCBI Taxonomy" id="412755"/>
    <lineage>
        <taxon>unclassified sequences</taxon>
        <taxon>metagenomes</taxon>
        <taxon>ecological metagenomes</taxon>
    </lineage>
</organism>
<accession>X1TT97</accession>
<protein>
    <recommendedName>
        <fullName evidence="2">AB hydrolase-1 domain-containing protein</fullName>
    </recommendedName>
</protein>
<comment type="caution">
    <text evidence="1">The sequence shown here is derived from an EMBL/GenBank/DDBJ whole genome shotgun (WGS) entry which is preliminary data.</text>
</comment>